<comment type="caution">
    <text evidence="9">The sequence shown here is derived from an EMBL/GenBank/DDBJ whole genome shotgun (WGS) entry which is preliminary data.</text>
</comment>
<dbReference type="PROSITE" id="PS51007">
    <property type="entry name" value="CYTC"/>
    <property type="match status" value="1"/>
</dbReference>
<evidence type="ECO:0000313" key="9">
    <source>
        <dbReference type="EMBL" id="RLV59919.1"/>
    </source>
</evidence>
<dbReference type="InterPro" id="IPR050597">
    <property type="entry name" value="Cytochrome_c_Oxidase_Subunit"/>
</dbReference>
<organism evidence="9 10">
    <name type="scientific">Parashewanella curva</name>
    <dbReference type="NCBI Taxonomy" id="2338552"/>
    <lineage>
        <taxon>Bacteria</taxon>
        <taxon>Pseudomonadati</taxon>
        <taxon>Pseudomonadota</taxon>
        <taxon>Gammaproteobacteria</taxon>
        <taxon>Alteromonadales</taxon>
        <taxon>Shewanellaceae</taxon>
        <taxon>Parashewanella</taxon>
    </lineage>
</organism>
<dbReference type="OrthoDB" id="9796421at2"/>
<dbReference type="AlphaFoldDB" id="A0A3L8PYL1"/>
<accession>A0A3L8PYL1</accession>
<evidence type="ECO:0000256" key="3">
    <source>
        <dbReference type="ARBA" id="ARBA00022723"/>
    </source>
</evidence>
<dbReference type="GO" id="GO:0020037">
    <property type="term" value="F:heme binding"/>
    <property type="evidence" value="ECO:0007669"/>
    <property type="project" value="InterPro"/>
</dbReference>
<dbReference type="GO" id="GO:0046872">
    <property type="term" value="F:metal ion binding"/>
    <property type="evidence" value="ECO:0007669"/>
    <property type="project" value="UniProtKB-KW"/>
</dbReference>
<keyword evidence="3 6" id="KW-0479">Metal-binding</keyword>
<keyword evidence="5 6" id="KW-0408">Iron</keyword>
<feature type="domain" description="Cytochrome c" evidence="8">
    <location>
        <begin position="20"/>
        <end position="98"/>
    </location>
</feature>
<evidence type="ECO:0000256" key="5">
    <source>
        <dbReference type="ARBA" id="ARBA00023004"/>
    </source>
</evidence>
<dbReference type="RefSeq" id="WP_121838780.1">
    <property type="nucleotide sequence ID" value="NZ_ML014773.1"/>
</dbReference>
<dbReference type="PANTHER" id="PTHR33751">
    <property type="entry name" value="CBB3-TYPE CYTOCHROME C OXIDASE SUBUNIT FIXP"/>
    <property type="match status" value="1"/>
</dbReference>
<dbReference type="Pfam" id="PF00034">
    <property type="entry name" value="Cytochrom_C"/>
    <property type="match status" value="1"/>
</dbReference>
<dbReference type="PANTHER" id="PTHR33751:SF9">
    <property type="entry name" value="CYTOCHROME C4"/>
    <property type="match status" value="1"/>
</dbReference>
<evidence type="ECO:0000256" key="7">
    <source>
        <dbReference type="SAM" id="SignalP"/>
    </source>
</evidence>
<evidence type="ECO:0000256" key="4">
    <source>
        <dbReference type="ARBA" id="ARBA00022982"/>
    </source>
</evidence>
<feature type="chain" id="PRO_5018131862" evidence="7">
    <location>
        <begin position="20"/>
        <end position="98"/>
    </location>
</feature>
<dbReference type="Gene3D" id="1.10.760.10">
    <property type="entry name" value="Cytochrome c-like domain"/>
    <property type="match status" value="1"/>
</dbReference>
<evidence type="ECO:0000256" key="2">
    <source>
        <dbReference type="ARBA" id="ARBA00022617"/>
    </source>
</evidence>
<evidence type="ECO:0000256" key="1">
    <source>
        <dbReference type="ARBA" id="ARBA00022448"/>
    </source>
</evidence>
<dbReference type="InterPro" id="IPR009056">
    <property type="entry name" value="Cyt_c-like_dom"/>
</dbReference>
<keyword evidence="4" id="KW-0249">Electron transport</keyword>
<dbReference type="EMBL" id="QZEI01000024">
    <property type="protein sequence ID" value="RLV59919.1"/>
    <property type="molecule type" value="Genomic_DNA"/>
</dbReference>
<proteinExistence type="predicted"/>
<evidence type="ECO:0000256" key="6">
    <source>
        <dbReference type="PROSITE-ProRule" id="PRU00433"/>
    </source>
</evidence>
<evidence type="ECO:0000259" key="8">
    <source>
        <dbReference type="PROSITE" id="PS51007"/>
    </source>
</evidence>
<dbReference type="Proteomes" id="UP000281474">
    <property type="component" value="Unassembled WGS sequence"/>
</dbReference>
<keyword evidence="1" id="KW-0813">Transport</keyword>
<keyword evidence="10" id="KW-1185">Reference proteome</keyword>
<keyword evidence="2 6" id="KW-0349">Heme</keyword>
<protein>
    <submittedName>
        <fullName evidence="9">Cytochrome c</fullName>
    </submittedName>
</protein>
<sequence length="98" mass="10442">MKKIILLALACAVSAPALSADIAAGKAKSMMCAACHGTDGMSMIPMYPNLKGQKAQYLEKQLRDFKSGARKDPTMAPMAMPLSDADIKNISAYYASLK</sequence>
<dbReference type="InterPro" id="IPR036909">
    <property type="entry name" value="Cyt_c-like_dom_sf"/>
</dbReference>
<keyword evidence="7" id="KW-0732">Signal</keyword>
<gene>
    <name evidence="9" type="ORF">D5018_09560</name>
</gene>
<name>A0A3L8PYL1_9GAMM</name>
<feature type="signal peptide" evidence="7">
    <location>
        <begin position="1"/>
        <end position="19"/>
    </location>
</feature>
<dbReference type="SUPFAM" id="SSF46626">
    <property type="entry name" value="Cytochrome c"/>
    <property type="match status" value="1"/>
</dbReference>
<dbReference type="GO" id="GO:0009055">
    <property type="term" value="F:electron transfer activity"/>
    <property type="evidence" value="ECO:0007669"/>
    <property type="project" value="InterPro"/>
</dbReference>
<evidence type="ECO:0000313" key="10">
    <source>
        <dbReference type="Proteomes" id="UP000281474"/>
    </source>
</evidence>
<reference evidence="9 10" key="1">
    <citation type="submission" date="2018-09" db="EMBL/GenBank/DDBJ databases">
        <title>Phylogeny of the Shewanellaceae, and recommendation for two new genera, Pseudoshewanella and Parashewanella.</title>
        <authorList>
            <person name="Wang G."/>
        </authorList>
    </citation>
    <scope>NUCLEOTIDE SEQUENCE [LARGE SCALE GENOMIC DNA]</scope>
    <source>
        <strain evidence="9 10">C51</strain>
    </source>
</reference>